<dbReference type="CDD" id="cd23992">
    <property type="entry name" value="PBP_GOBP"/>
    <property type="match status" value="1"/>
</dbReference>
<dbReference type="GO" id="GO:0005549">
    <property type="term" value="F:odorant binding"/>
    <property type="evidence" value="ECO:0007669"/>
    <property type="project" value="InterPro"/>
</dbReference>
<dbReference type="AlphaFoldDB" id="A0A2U9PEX3"/>
<comment type="similarity">
    <text evidence="1">Belongs to the PBP/GOBP family.</text>
</comment>
<organism evidence="5">
    <name type="scientific">Carposina sasakii</name>
    <name type="common">Peach fruit moth</name>
    <name type="synonym">Carposina niponensis</name>
    <dbReference type="NCBI Taxonomy" id="252295"/>
    <lineage>
        <taxon>Eukaryota</taxon>
        <taxon>Metazoa</taxon>
        <taxon>Ecdysozoa</taxon>
        <taxon>Arthropoda</taxon>
        <taxon>Hexapoda</taxon>
        <taxon>Insecta</taxon>
        <taxon>Pterygota</taxon>
        <taxon>Neoptera</taxon>
        <taxon>Endopterygota</taxon>
        <taxon>Lepidoptera</taxon>
        <taxon>Glossata</taxon>
        <taxon>Ditrysia</taxon>
        <taxon>Copromorphoidea</taxon>
        <taxon>Carposinidae</taxon>
        <taxon>Carposina</taxon>
    </lineage>
</organism>
<evidence type="ECO:0000256" key="4">
    <source>
        <dbReference type="SAM" id="SignalP"/>
    </source>
</evidence>
<feature type="disulfide bond" evidence="3">
    <location>
        <begin position="71"/>
        <end position="129"/>
    </location>
</feature>
<dbReference type="Gene3D" id="1.10.238.20">
    <property type="entry name" value="Pheromone/general odorant binding protein domain"/>
    <property type="match status" value="1"/>
</dbReference>
<sequence length="163" mass="18054">MNHVKFLVSVVIALAIDRIDGSADVMREMTLRVGKVIEACKTELDIPDNKMEDFVNFWKEGYELQHRETGCVVMCMSSKLNLLDPDGKLHHGNAHEFAVSHGADDGMASQLVNLVHGCENSIPNNEDACLKVLDLARCFKDGVHKLNWAPNVDLVIGEILAEV</sequence>
<dbReference type="InterPro" id="IPR036728">
    <property type="entry name" value="PBP_GOBP_sf"/>
</dbReference>
<feature type="signal peptide" evidence="4">
    <location>
        <begin position="1"/>
        <end position="21"/>
    </location>
</feature>
<keyword evidence="3" id="KW-1015">Disulfide bond</keyword>
<feature type="disulfide bond" evidence="3">
    <location>
        <begin position="118"/>
        <end position="138"/>
    </location>
</feature>
<evidence type="ECO:0000256" key="1">
    <source>
        <dbReference type="ARBA" id="ARBA00008098"/>
    </source>
</evidence>
<evidence type="ECO:0000256" key="3">
    <source>
        <dbReference type="PIRSR" id="PIRSR015604-1"/>
    </source>
</evidence>
<evidence type="ECO:0000256" key="2">
    <source>
        <dbReference type="ARBA" id="ARBA00022448"/>
    </source>
</evidence>
<keyword evidence="4" id="KW-0732">Signal</keyword>
<dbReference type="PIRSF" id="PIRSF015604">
    <property type="entry name" value="Odorant/phero_bd"/>
    <property type="match status" value="1"/>
</dbReference>
<dbReference type="Pfam" id="PF01395">
    <property type="entry name" value="PBP_GOBP"/>
    <property type="match status" value="1"/>
</dbReference>
<dbReference type="InterPro" id="IPR006170">
    <property type="entry name" value="PBP/GOBP"/>
</dbReference>
<feature type="chain" id="PRO_5015879124" evidence="4">
    <location>
        <begin position="22"/>
        <end position="163"/>
    </location>
</feature>
<protein>
    <submittedName>
        <fullName evidence="5">Pheromone-binding protein 2</fullName>
    </submittedName>
</protein>
<keyword evidence="2" id="KW-0813">Transport</keyword>
<accession>A0A2U9PEX3</accession>
<dbReference type="SUPFAM" id="SSF47565">
    <property type="entry name" value="Insect pheromone/odorant-binding proteins"/>
    <property type="match status" value="1"/>
</dbReference>
<proteinExistence type="evidence at transcript level"/>
<dbReference type="EMBL" id="MG256557">
    <property type="protein sequence ID" value="AWT50452.1"/>
    <property type="molecule type" value="mRNA"/>
</dbReference>
<name>A0A2U9PEX3_CARSA</name>
<evidence type="ECO:0000313" key="5">
    <source>
        <dbReference type="EMBL" id="AWT50452.1"/>
    </source>
</evidence>
<feature type="disulfide bond" evidence="3">
    <location>
        <begin position="40"/>
        <end position="75"/>
    </location>
</feature>
<dbReference type="InterPro" id="IPR006072">
    <property type="entry name" value="Odorant/phero-bd_Lep"/>
</dbReference>
<dbReference type="PRINTS" id="PR00484">
    <property type="entry name" value="PBPGOBP"/>
</dbReference>
<reference evidence="5" key="1">
    <citation type="journal article" date="2018" name="Pest Manag. Sci.">
        <title>Molecular characterization and functional analysis of pheromone binding proteins and general odorant binding proteins from Carposina sasakii Matsumura (Lepidoptera: Carposinidae).</title>
        <authorList>
            <person name="Tian Z."/>
            <person name="Qiu G."/>
            <person name="Li Y."/>
            <person name="Zhang H."/>
            <person name="Yan W."/>
            <person name="Yue Q."/>
            <person name="Sun L."/>
        </authorList>
    </citation>
    <scope>NUCLEOTIDE SEQUENCE</scope>
</reference>
<dbReference type="SMART" id="SM00708">
    <property type="entry name" value="PhBP"/>
    <property type="match status" value="1"/>
</dbReference>